<accession>A0ABW5RJS0</accession>
<dbReference type="RefSeq" id="WP_370664364.1">
    <property type="nucleotide sequence ID" value="NZ_JBHUNF010000003.1"/>
</dbReference>
<evidence type="ECO:0000313" key="2">
    <source>
        <dbReference type="EMBL" id="MFD2674811.1"/>
    </source>
</evidence>
<sequence length="64" mass="6977">MIERHGANCTGDPRFTADGTHVNELKPICETCPVQPECCQYARKATPTGGIWAGQRHHTTKGTP</sequence>
<dbReference type="Proteomes" id="UP001597453">
    <property type="component" value="Unassembled WGS sequence"/>
</dbReference>
<reference evidence="3" key="1">
    <citation type="journal article" date="2019" name="Int. J. Syst. Evol. Microbiol.">
        <title>The Global Catalogue of Microorganisms (GCM) 10K type strain sequencing project: providing services to taxonomists for standard genome sequencing and annotation.</title>
        <authorList>
            <consortium name="The Broad Institute Genomics Platform"/>
            <consortium name="The Broad Institute Genome Sequencing Center for Infectious Disease"/>
            <person name="Wu L."/>
            <person name="Ma J."/>
        </authorList>
    </citation>
    <scope>NUCLEOTIDE SEQUENCE [LARGE SCALE GENOMIC DNA]</scope>
    <source>
        <strain evidence="3">TISTR 1511</strain>
    </source>
</reference>
<dbReference type="InterPro" id="IPR034768">
    <property type="entry name" value="4FE4S_WBL"/>
</dbReference>
<feature type="domain" description="4Fe-4S Wbl-type" evidence="1">
    <location>
        <begin position="8"/>
        <end position="62"/>
    </location>
</feature>
<dbReference type="PROSITE" id="PS51674">
    <property type="entry name" value="4FE4S_WBL"/>
    <property type="match status" value="1"/>
</dbReference>
<organism evidence="2 3">
    <name type="scientific">Gulosibacter bifidus</name>
    <dbReference type="NCBI Taxonomy" id="272239"/>
    <lineage>
        <taxon>Bacteria</taxon>
        <taxon>Bacillati</taxon>
        <taxon>Actinomycetota</taxon>
        <taxon>Actinomycetes</taxon>
        <taxon>Micrococcales</taxon>
        <taxon>Microbacteriaceae</taxon>
        <taxon>Gulosibacter</taxon>
    </lineage>
</organism>
<dbReference type="Pfam" id="PF02467">
    <property type="entry name" value="Whib"/>
    <property type="match status" value="1"/>
</dbReference>
<evidence type="ECO:0000259" key="1">
    <source>
        <dbReference type="PROSITE" id="PS51674"/>
    </source>
</evidence>
<keyword evidence="3" id="KW-1185">Reference proteome</keyword>
<gene>
    <name evidence="2" type="ORF">ACFSUQ_05790</name>
</gene>
<proteinExistence type="predicted"/>
<comment type="caution">
    <text evidence="2">The sequence shown here is derived from an EMBL/GenBank/DDBJ whole genome shotgun (WGS) entry which is preliminary data.</text>
</comment>
<dbReference type="EMBL" id="JBHUNF010000003">
    <property type="protein sequence ID" value="MFD2674811.1"/>
    <property type="molecule type" value="Genomic_DNA"/>
</dbReference>
<name>A0ABW5RJS0_9MICO</name>
<protein>
    <submittedName>
        <fullName evidence="2">WhiB family transcriptional regulator</fullName>
    </submittedName>
</protein>
<evidence type="ECO:0000313" key="3">
    <source>
        <dbReference type="Proteomes" id="UP001597453"/>
    </source>
</evidence>